<dbReference type="GeneID" id="92091318"/>
<name>A0ABR1VGB0_9PEZI</name>
<proteinExistence type="predicted"/>
<gene>
    <name evidence="1" type="ORF">PG994_006846</name>
</gene>
<dbReference type="RefSeq" id="XP_066717524.1">
    <property type="nucleotide sequence ID" value="XM_066858255.1"/>
</dbReference>
<organism evidence="1 2">
    <name type="scientific">Apiospora phragmitis</name>
    <dbReference type="NCBI Taxonomy" id="2905665"/>
    <lineage>
        <taxon>Eukaryota</taxon>
        <taxon>Fungi</taxon>
        <taxon>Dikarya</taxon>
        <taxon>Ascomycota</taxon>
        <taxon>Pezizomycotina</taxon>
        <taxon>Sordariomycetes</taxon>
        <taxon>Xylariomycetidae</taxon>
        <taxon>Amphisphaeriales</taxon>
        <taxon>Apiosporaceae</taxon>
        <taxon>Apiospora</taxon>
    </lineage>
</organism>
<dbReference type="Gene3D" id="3.30.420.10">
    <property type="entry name" value="Ribonuclease H-like superfamily/Ribonuclease H"/>
    <property type="match status" value="1"/>
</dbReference>
<comment type="caution">
    <text evidence="1">The sequence shown here is derived from an EMBL/GenBank/DDBJ whole genome shotgun (WGS) entry which is preliminary data.</text>
</comment>
<reference evidence="1 2" key="1">
    <citation type="submission" date="2023-01" db="EMBL/GenBank/DDBJ databases">
        <title>Analysis of 21 Apiospora genomes using comparative genomics revels a genus with tremendous synthesis potential of carbohydrate active enzymes and secondary metabolites.</title>
        <authorList>
            <person name="Sorensen T."/>
        </authorList>
    </citation>
    <scope>NUCLEOTIDE SEQUENCE [LARGE SCALE GENOMIC DNA]</scope>
    <source>
        <strain evidence="1 2">CBS 135458</strain>
    </source>
</reference>
<protein>
    <submittedName>
        <fullName evidence="1">Ribonuclease H-like domain-containing protein</fullName>
    </submittedName>
</protein>
<dbReference type="Proteomes" id="UP001480595">
    <property type="component" value="Unassembled WGS sequence"/>
</dbReference>
<dbReference type="InterPro" id="IPR036397">
    <property type="entry name" value="RNaseH_sf"/>
</dbReference>
<dbReference type="EMBL" id="JAQQWL010000006">
    <property type="protein sequence ID" value="KAK8070230.1"/>
    <property type="molecule type" value="Genomic_DNA"/>
</dbReference>
<evidence type="ECO:0000313" key="1">
    <source>
        <dbReference type="EMBL" id="KAK8070230.1"/>
    </source>
</evidence>
<sequence>MKTKQSIPRLQDAGYFTFDDPNPGVLRNPDLEKEEDFTAMPAYDPSQGKLRHILIKYSWVECEGHTREISHITVLNLADGKEMINSYVWPKDLVARWDKHSNDQIIKEEVLVEASLTGGLLLGREATRKKLTQVVDAETIFVGCNLALSLKALRISHKHIFDYSIAQKDSATSTDAMEKTPWWQYPLPKSIEKVEPDADGRLGYYEEAFRSRDIAIRCVKQPWAVRRPRED</sequence>
<accession>A0ABR1VGB0</accession>
<keyword evidence="2" id="KW-1185">Reference proteome</keyword>
<evidence type="ECO:0000313" key="2">
    <source>
        <dbReference type="Proteomes" id="UP001480595"/>
    </source>
</evidence>